<dbReference type="NCBIfam" id="TIGR02547">
    <property type="entry name" value="casA_cse1"/>
    <property type="match status" value="1"/>
</dbReference>
<dbReference type="Gene3D" id="1.10.132.100">
    <property type="match status" value="1"/>
</dbReference>
<reference evidence="2 3" key="1">
    <citation type="submission" date="2013-01" db="EMBL/GenBank/DDBJ databases">
        <authorList>
            <person name="Harkins D.M."/>
            <person name="Durkin A.S."/>
            <person name="Brinkac L.M."/>
            <person name="Haft D.H."/>
            <person name="Selengut J.D."/>
            <person name="Sanka R."/>
            <person name="DePew J."/>
            <person name="Purushe J."/>
            <person name="Matthias M.A."/>
            <person name="Vinetz J.M."/>
            <person name="Sutton G.G."/>
            <person name="Nierman W.C."/>
            <person name="Fouts D.E."/>
        </authorList>
    </citation>
    <scope>NUCLEOTIDE SEQUENCE [LARGE SCALE GENOMIC DNA]</scope>
    <source>
        <strain evidence="2 3">ZUN142</strain>
    </source>
</reference>
<gene>
    <name evidence="2" type="primary">casA</name>
    <name evidence="2" type="ORF">LEP1GSC186_3677</name>
</gene>
<name>M6U3J1_9LEPT</name>
<organism evidence="2 3">
    <name type="scientific">Leptospira noguchii serovar Autumnalis str. ZUN142</name>
    <dbReference type="NCBI Taxonomy" id="1085540"/>
    <lineage>
        <taxon>Bacteria</taxon>
        <taxon>Pseudomonadati</taxon>
        <taxon>Spirochaetota</taxon>
        <taxon>Spirochaetia</taxon>
        <taxon>Leptospirales</taxon>
        <taxon>Leptospiraceae</taxon>
        <taxon>Leptospira</taxon>
    </lineage>
</organism>
<dbReference type="AlphaFoldDB" id="M6U3J1"/>
<feature type="region of interest" description="Disordered" evidence="1">
    <location>
        <begin position="1"/>
        <end position="22"/>
    </location>
</feature>
<evidence type="ECO:0000313" key="2">
    <source>
        <dbReference type="EMBL" id="EMO39045.1"/>
    </source>
</evidence>
<dbReference type="Pfam" id="PF09481">
    <property type="entry name" value="CRISPR_Cse1"/>
    <property type="match status" value="1"/>
</dbReference>
<proteinExistence type="predicted"/>
<protein>
    <submittedName>
        <fullName evidence="2">CRISPR-associated protein CasA/Cse1, type TIGR02547</fullName>
    </submittedName>
</protein>
<dbReference type="Proteomes" id="UP000012153">
    <property type="component" value="Unassembled WGS sequence"/>
</dbReference>
<dbReference type="EMBL" id="AHOP02000060">
    <property type="protein sequence ID" value="EMO39045.1"/>
    <property type="molecule type" value="Genomic_DNA"/>
</dbReference>
<evidence type="ECO:0000313" key="3">
    <source>
        <dbReference type="Proteomes" id="UP000012153"/>
    </source>
</evidence>
<dbReference type="InterPro" id="IPR013381">
    <property type="entry name" value="CRISPR-assoc_prot_Cse1"/>
</dbReference>
<accession>M6U3J1</accession>
<comment type="caution">
    <text evidence="2">The sequence shown here is derived from an EMBL/GenBank/DDBJ whole genome shotgun (WGS) entry which is preliminary data.</text>
</comment>
<evidence type="ECO:0000256" key="1">
    <source>
        <dbReference type="SAM" id="MobiDB-lite"/>
    </source>
</evidence>
<sequence length="556" mass="64366">MVAKKKIQKKATPPKSKISPKENMPDFSFNLLTEPWIPVIHETNKKQLLNLNDFLRTAHKLERFDFPLPGLETAVIRFLVALVHIVGAPETLKEWEEKLSKGKFEESFIKELNEKYFDKLDLFSKKDPFMQDLNLHSTKTKSASQLIFSVSTTSVNTHWSHFLEENQINLSPAISIPIILLSFTMAMSGGRGYFPGINREPPILVFLKGSNTFESIYLNVINNKLNLSIHENHKLIGKPETGFTIITPKEYPPKSINIQTGLLWKSRSILLIPEKNEQNLVCDITGIKGVTIIKRIHFEPPTARIKQVAKNQAKPFDPKKNRTNAFWSDPMTIRVEEDGMEAQPLRIQSNELPTLPSWHEYPSALYITGNLKEKSKKFAPPIIHQLNNLTERKRPKCRISIACVSFEPGQAKIYEYFENEYYFDPKFLSQQDKITAIESFINKTSSFEKYIQDALQKAFKIPKKSNNKPPSFQSSYWFELGSNFEKSLQRLSSEDDPNLVQNEWNELLANHVRKTFYKHTEKLIRNPKNLKQYQAGYQFLEKRVQGILLKHKRESK</sequence>